<reference evidence="9 10" key="1">
    <citation type="submission" date="2015-07" db="EMBL/GenBank/DDBJ databases">
        <title>Genome sequencing of Kibdelosporangium phytohabitans.</title>
        <authorList>
            <person name="Qin S."/>
            <person name="Xing K."/>
        </authorList>
    </citation>
    <scope>NUCLEOTIDE SEQUENCE [LARGE SCALE GENOMIC DNA]</scope>
    <source>
        <strain evidence="9 10">KLBMP1111</strain>
    </source>
</reference>
<gene>
    <name evidence="9" type="ORF">AOZ06_47300</name>
</gene>
<evidence type="ECO:0000313" key="9">
    <source>
        <dbReference type="EMBL" id="ALG13464.1"/>
    </source>
</evidence>
<evidence type="ECO:0000256" key="4">
    <source>
        <dbReference type="ARBA" id="ARBA00022692"/>
    </source>
</evidence>
<keyword evidence="6 7" id="KW-0472">Membrane</keyword>
<evidence type="ECO:0000256" key="5">
    <source>
        <dbReference type="ARBA" id="ARBA00022989"/>
    </source>
</evidence>
<dbReference type="OrthoDB" id="147639at2"/>
<name>A0A0N9I3V7_9PSEU</name>
<evidence type="ECO:0000259" key="8">
    <source>
        <dbReference type="PROSITE" id="PS50928"/>
    </source>
</evidence>
<dbReference type="SUPFAM" id="SSF161098">
    <property type="entry name" value="MetI-like"/>
    <property type="match status" value="1"/>
</dbReference>
<evidence type="ECO:0000256" key="2">
    <source>
        <dbReference type="ARBA" id="ARBA00022448"/>
    </source>
</evidence>
<dbReference type="Pfam" id="PF00528">
    <property type="entry name" value="BPD_transp_1"/>
    <property type="match status" value="1"/>
</dbReference>
<dbReference type="AlphaFoldDB" id="A0A0N9I3V7"/>
<dbReference type="Pfam" id="PF19300">
    <property type="entry name" value="BPD_transp_1_N"/>
    <property type="match status" value="1"/>
</dbReference>
<evidence type="ECO:0000256" key="1">
    <source>
        <dbReference type="ARBA" id="ARBA00004651"/>
    </source>
</evidence>
<dbReference type="PANTHER" id="PTHR43163">
    <property type="entry name" value="DIPEPTIDE TRANSPORT SYSTEM PERMEASE PROTEIN DPPB-RELATED"/>
    <property type="match status" value="1"/>
</dbReference>
<dbReference type="InterPro" id="IPR000515">
    <property type="entry name" value="MetI-like"/>
</dbReference>
<evidence type="ECO:0000313" key="10">
    <source>
        <dbReference type="Proteomes" id="UP000063699"/>
    </source>
</evidence>
<organism evidence="9 10">
    <name type="scientific">Kibdelosporangium phytohabitans</name>
    <dbReference type="NCBI Taxonomy" id="860235"/>
    <lineage>
        <taxon>Bacteria</taxon>
        <taxon>Bacillati</taxon>
        <taxon>Actinomycetota</taxon>
        <taxon>Actinomycetes</taxon>
        <taxon>Pseudonocardiales</taxon>
        <taxon>Pseudonocardiaceae</taxon>
        <taxon>Kibdelosporangium</taxon>
    </lineage>
</organism>
<keyword evidence="2 7" id="KW-0813">Transport</keyword>
<evidence type="ECO:0000256" key="3">
    <source>
        <dbReference type="ARBA" id="ARBA00022475"/>
    </source>
</evidence>
<keyword evidence="5 7" id="KW-1133">Transmembrane helix</keyword>
<feature type="transmembrane region" description="Helical" evidence="7">
    <location>
        <begin position="298"/>
        <end position="324"/>
    </location>
</feature>
<dbReference type="CDD" id="cd06261">
    <property type="entry name" value="TM_PBP2"/>
    <property type="match status" value="1"/>
</dbReference>
<keyword evidence="3" id="KW-1003">Cell membrane</keyword>
<dbReference type="STRING" id="860235.AOZ06_47300"/>
<dbReference type="GO" id="GO:0055085">
    <property type="term" value="P:transmembrane transport"/>
    <property type="evidence" value="ECO:0007669"/>
    <property type="project" value="InterPro"/>
</dbReference>
<sequence length="331" mass="35747">MRAVKFVAGRFAGMVLVLLIVSFITFVVFYVLPSEPAQLACGRPCSPQALELAREFMGYNVPWYQQYFDFIGGIFGGRTFGTGQAAIVCSAPCFGYDFQNNADVLDEILSRVEVSVSVAIGAAIIWLITGVGLGVVSALKRGTPLDRITMAVAMAGVSMPAYLAGMLGITIFAFGLDVVPKNGYVPIGEDVAQWAWHLVTPWLVLAFLHAAIYARLTRGQMLETLGEDFIRTARAKGLTERKVVGRHALRNVLLPVVTVFGVDLGLLLAGTVITERIFSMPGVGMLLVDSIRSLNLPILLGVTLFAALAVTLVNFLVDLFYGVLDPRARLT</sequence>
<dbReference type="Proteomes" id="UP000063699">
    <property type="component" value="Chromosome"/>
</dbReference>
<dbReference type="EMBL" id="CP012752">
    <property type="protein sequence ID" value="ALG13464.1"/>
    <property type="molecule type" value="Genomic_DNA"/>
</dbReference>
<dbReference type="InterPro" id="IPR045621">
    <property type="entry name" value="BPD_transp_1_N"/>
</dbReference>
<accession>A0A0N9I3V7</accession>
<feature type="transmembrane region" description="Helical" evidence="7">
    <location>
        <begin position="151"/>
        <end position="174"/>
    </location>
</feature>
<evidence type="ECO:0000256" key="6">
    <source>
        <dbReference type="ARBA" id="ARBA00023136"/>
    </source>
</evidence>
<feature type="transmembrane region" description="Helical" evidence="7">
    <location>
        <begin position="252"/>
        <end position="278"/>
    </location>
</feature>
<comment type="subcellular location">
    <subcellularLocation>
        <location evidence="1 7">Cell membrane</location>
        <topology evidence="1 7">Multi-pass membrane protein</topology>
    </subcellularLocation>
</comment>
<dbReference type="PROSITE" id="PS50928">
    <property type="entry name" value="ABC_TM1"/>
    <property type="match status" value="1"/>
</dbReference>
<feature type="transmembrane region" description="Helical" evidence="7">
    <location>
        <begin position="194"/>
        <end position="214"/>
    </location>
</feature>
<dbReference type="GO" id="GO:0005886">
    <property type="term" value="C:plasma membrane"/>
    <property type="evidence" value="ECO:0007669"/>
    <property type="project" value="UniProtKB-SubCell"/>
</dbReference>
<feature type="transmembrane region" description="Helical" evidence="7">
    <location>
        <begin position="114"/>
        <end position="139"/>
    </location>
</feature>
<proteinExistence type="inferred from homology"/>
<feature type="domain" description="ABC transmembrane type-1" evidence="8">
    <location>
        <begin position="112"/>
        <end position="321"/>
    </location>
</feature>
<protein>
    <submittedName>
        <fullName evidence="9">Peptide ABC transporter permease</fullName>
    </submittedName>
</protein>
<comment type="similarity">
    <text evidence="7">Belongs to the binding-protein-dependent transport system permease family.</text>
</comment>
<dbReference type="KEGG" id="kphy:AOZ06_47300"/>
<dbReference type="RefSeq" id="WP_054295352.1">
    <property type="nucleotide sequence ID" value="NZ_CP012752.1"/>
</dbReference>
<dbReference type="PANTHER" id="PTHR43163:SF6">
    <property type="entry name" value="DIPEPTIDE TRANSPORT SYSTEM PERMEASE PROTEIN DPPB-RELATED"/>
    <property type="match status" value="1"/>
</dbReference>
<dbReference type="InterPro" id="IPR035906">
    <property type="entry name" value="MetI-like_sf"/>
</dbReference>
<keyword evidence="4 7" id="KW-0812">Transmembrane</keyword>
<feature type="transmembrane region" description="Helical" evidence="7">
    <location>
        <begin position="12"/>
        <end position="32"/>
    </location>
</feature>
<keyword evidence="10" id="KW-1185">Reference proteome</keyword>
<dbReference type="Gene3D" id="1.10.3720.10">
    <property type="entry name" value="MetI-like"/>
    <property type="match status" value="1"/>
</dbReference>
<evidence type="ECO:0000256" key="7">
    <source>
        <dbReference type="RuleBase" id="RU363032"/>
    </source>
</evidence>